<protein>
    <submittedName>
        <fullName evidence="2">ABC-type glycerol-3-phosphate transport system substrate-binding protein</fullName>
    </submittedName>
</protein>
<comment type="caution">
    <text evidence="2">The sequence shown here is derived from an EMBL/GenBank/DDBJ whole genome shotgun (WGS) entry which is preliminary data.</text>
</comment>
<evidence type="ECO:0000256" key="1">
    <source>
        <dbReference type="SAM" id="SignalP"/>
    </source>
</evidence>
<reference evidence="2" key="1">
    <citation type="submission" date="2022-06" db="EMBL/GenBank/DDBJ databases">
        <title>Sequencing the genomes of 1000 actinobacteria strains.</title>
        <authorList>
            <person name="Klenk H.-P."/>
        </authorList>
    </citation>
    <scope>NUCLEOTIDE SEQUENCE</scope>
    <source>
        <strain evidence="2">DSM 46694</strain>
    </source>
</reference>
<accession>A0A9X2GL88</accession>
<organism evidence="2 3">
    <name type="scientific">Nonomuraea thailandensis</name>
    <dbReference type="NCBI Taxonomy" id="1188745"/>
    <lineage>
        <taxon>Bacteria</taxon>
        <taxon>Bacillati</taxon>
        <taxon>Actinomycetota</taxon>
        <taxon>Actinomycetes</taxon>
        <taxon>Streptosporangiales</taxon>
        <taxon>Streptosporangiaceae</taxon>
        <taxon>Nonomuraea</taxon>
    </lineage>
</organism>
<name>A0A9X2GL88_9ACTN</name>
<proteinExistence type="predicted"/>
<keyword evidence="1" id="KW-0732">Signal</keyword>
<feature type="chain" id="PRO_5040906366" evidence="1">
    <location>
        <begin position="32"/>
        <end position="73"/>
    </location>
</feature>
<sequence>MQHRKRLFAVAALTAAALCSTVSATAPAASAAVDPNAIAECLTTHAISATSAADPTAPGFLADTPVAGCLGAR</sequence>
<evidence type="ECO:0000313" key="3">
    <source>
        <dbReference type="Proteomes" id="UP001139648"/>
    </source>
</evidence>
<gene>
    <name evidence="2" type="ORF">HD597_003298</name>
</gene>
<dbReference type="EMBL" id="JAMZEB010000002">
    <property type="protein sequence ID" value="MCP2356278.1"/>
    <property type="molecule type" value="Genomic_DNA"/>
</dbReference>
<keyword evidence="3" id="KW-1185">Reference proteome</keyword>
<dbReference type="AlphaFoldDB" id="A0A9X2GL88"/>
<evidence type="ECO:0000313" key="2">
    <source>
        <dbReference type="EMBL" id="MCP2356278.1"/>
    </source>
</evidence>
<dbReference type="Proteomes" id="UP001139648">
    <property type="component" value="Unassembled WGS sequence"/>
</dbReference>
<dbReference type="RefSeq" id="WP_253743054.1">
    <property type="nucleotide sequence ID" value="NZ_BAABKA010000001.1"/>
</dbReference>
<feature type="signal peptide" evidence="1">
    <location>
        <begin position="1"/>
        <end position="31"/>
    </location>
</feature>